<dbReference type="AlphaFoldDB" id="A0AAF0E7L5"/>
<accession>A0AAF0E7L5</accession>
<dbReference type="SMART" id="SM00271">
    <property type="entry name" value="DnaJ"/>
    <property type="match status" value="1"/>
</dbReference>
<evidence type="ECO:0000313" key="7">
    <source>
        <dbReference type="EMBL" id="WFD04468.1"/>
    </source>
</evidence>
<dbReference type="GO" id="GO:0042407">
    <property type="term" value="P:cristae formation"/>
    <property type="evidence" value="ECO:0007669"/>
    <property type="project" value="TreeGrafter"/>
</dbReference>
<dbReference type="InterPro" id="IPR024586">
    <property type="entry name" value="DnaJ-like_C11_C"/>
</dbReference>
<keyword evidence="8" id="KW-1185">Reference proteome</keyword>
<dbReference type="PRINTS" id="PR00625">
    <property type="entry name" value="JDOMAIN"/>
</dbReference>
<dbReference type="PROSITE" id="PS50076">
    <property type="entry name" value="DNAJ_2"/>
    <property type="match status" value="1"/>
</dbReference>
<dbReference type="InterPro" id="IPR018253">
    <property type="entry name" value="DnaJ_domain_CS"/>
</dbReference>
<keyword evidence="2 5" id="KW-0472">Membrane</keyword>
<evidence type="ECO:0000313" key="8">
    <source>
        <dbReference type="Proteomes" id="UP001214603"/>
    </source>
</evidence>
<protein>
    <recommendedName>
        <fullName evidence="6">J domain-containing protein</fullName>
    </recommendedName>
</protein>
<proteinExistence type="predicted"/>
<keyword evidence="3" id="KW-0143">Chaperone</keyword>
<dbReference type="GO" id="GO:0016020">
    <property type="term" value="C:membrane"/>
    <property type="evidence" value="ECO:0007669"/>
    <property type="project" value="UniProtKB-SubCell"/>
</dbReference>
<sequence>MDAEPHRLGFTRTSQPSDEEPLFGGTPFRDAHTEEPDEQGSESRNYYSLLNVDKDATDDQIRDAYKTLAGTCVWLIAVAFHPDKHPDPRYKEMAEDSFRDIQKAYEVLSDPEQRAVYDHFGEAGLQSSWALTVPGQTPADLRAEMERQARLRQAADAESLVRSRGEFSAMIDASSLFVPAQPQLVSPLRPRAAPLTLSDRLDRVNCTQLVGKHSFEMQTSNTTAVSISGQMMNRGGMGGGNLVGTVKTHWSPHFFSEMSATLLKPHILTSKGQYTVDDNLFFTYTVVAQTMAAPPSVTLMWGQRLSSKSSLTGFSSYKTGAYTIGPWGAGKNGDALMEDTGALIVGVTKQDPNAPGWTFQTTLSEMDLSVGYDWSMRVLGGIMIRSGIVLGMGSGFSVFTNGERRVTENIRVMLGMDCGLLSGVQLKVHISRLGQRIVLPIILAPNFRTDLAAAATLVPAAVIALSHFLYFVPKRQRIAAERVAKLRRDNVGAIEQRRTSAEQTRELLRGQALKRAEAEYARQGVVIVQAFYGQASKFPAPMNVSMDTISRKEELMGIVGRAPDAPHDIFSENQPLWWDVRTPLQMLVNQSQLVIPAGRSKSKLVGFFDPCVGEKKSLYVRYVFRGHLHEVSVDDLGAVAIPLRSQQLL</sequence>
<dbReference type="Gene3D" id="1.10.287.110">
    <property type="entry name" value="DnaJ domain"/>
    <property type="match status" value="1"/>
</dbReference>
<evidence type="ECO:0000259" key="6">
    <source>
        <dbReference type="PROSITE" id="PS50076"/>
    </source>
</evidence>
<gene>
    <name evidence="7" type="ORF">MOBT1_003178</name>
</gene>
<keyword evidence="5" id="KW-1133">Transmembrane helix</keyword>
<dbReference type="Pfam" id="PF22774">
    <property type="entry name" value="DNAJC11_beta-barrel"/>
    <property type="match status" value="1"/>
</dbReference>
<dbReference type="InterPro" id="IPR055225">
    <property type="entry name" value="DNAJC11-like_beta-barrel"/>
</dbReference>
<dbReference type="PANTHER" id="PTHR44157">
    <property type="entry name" value="DNAJ HOMOLOG SUBFAMILY C MEMBER 11"/>
    <property type="match status" value="1"/>
</dbReference>
<feature type="region of interest" description="Disordered" evidence="4">
    <location>
        <begin position="1"/>
        <end position="44"/>
    </location>
</feature>
<feature type="domain" description="J" evidence="6">
    <location>
        <begin position="45"/>
        <end position="121"/>
    </location>
</feature>
<dbReference type="InterPro" id="IPR036869">
    <property type="entry name" value="J_dom_sf"/>
</dbReference>
<evidence type="ECO:0000256" key="1">
    <source>
        <dbReference type="ARBA" id="ARBA00004370"/>
    </source>
</evidence>
<dbReference type="Pfam" id="PF11875">
    <property type="entry name" value="DnaJ-like_C11_C"/>
    <property type="match status" value="1"/>
</dbReference>
<feature type="transmembrane region" description="Helical" evidence="5">
    <location>
        <begin position="451"/>
        <end position="472"/>
    </location>
</feature>
<reference evidence="7" key="1">
    <citation type="submission" date="2023-03" db="EMBL/GenBank/DDBJ databases">
        <title>Mating type loci evolution in Malassezia.</title>
        <authorList>
            <person name="Coelho M.A."/>
        </authorList>
    </citation>
    <scope>NUCLEOTIDE SEQUENCE</scope>
    <source>
        <strain evidence="7">CBS 7876</strain>
    </source>
</reference>
<dbReference type="SUPFAM" id="SSF46565">
    <property type="entry name" value="Chaperone J-domain"/>
    <property type="match status" value="1"/>
</dbReference>
<dbReference type="Pfam" id="PF00226">
    <property type="entry name" value="DnaJ"/>
    <property type="match status" value="1"/>
</dbReference>
<keyword evidence="5" id="KW-0812">Transmembrane</keyword>
<dbReference type="CDD" id="cd06257">
    <property type="entry name" value="DnaJ"/>
    <property type="match status" value="1"/>
</dbReference>
<dbReference type="EMBL" id="CP119941">
    <property type="protein sequence ID" value="WFD04468.1"/>
    <property type="molecule type" value="Genomic_DNA"/>
</dbReference>
<evidence type="ECO:0000256" key="4">
    <source>
        <dbReference type="SAM" id="MobiDB-lite"/>
    </source>
</evidence>
<comment type="subcellular location">
    <subcellularLocation>
        <location evidence="1">Membrane</location>
    </subcellularLocation>
</comment>
<evidence type="ECO:0000256" key="5">
    <source>
        <dbReference type="SAM" id="Phobius"/>
    </source>
</evidence>
<evidence type="ECO:0000256" key="3">
    <source>
        <dbReference type="ARBA" id="ARBA00023186"/>
    </source>
</evidence>
<organism evidence="7 8">
    <name type="scientific">Malassezia obtusa</name>
    <dbReference type="NCBI Taxonomy" id="76774"/>
    <lineage>
        <taxon>Eukaryota</taxon>
        <taxon>Fungi</taxon>
        <taxon>Dikarya</taxon>
        <taxon>Basidiomycota</taxon>
        <taxon>Ustilaginomycotina</taxon>
        <taxon>Malasseziomycetes</taxon>
        <taxon>Malasseziales</taxon>
        <taxon>Malasseziaceae</taxon>
        <taxon>Malassezia</taxon>
    </lineage>
</organism>
<evidence type="ECO:0000256" key="2">
    <source>
        <dbReference type="ARBA" id="ARBA00023136"/>
    </source>
</evidence>
<dbReference type="GO" id="GO:0005739">
    <property type="term" value="C:mitochondrion"/>
    <property type="evidence" value="ECO:0007669"/>
    <property type="project" value="GOC"/>
</dbReference>
<dbReference type="InterPro" id="IPR052243">
    <property type="entry name" value="Mito_inner_membrane_organizer"/>
</dbReference>
<dbReference type="Proteomes" id="UP001214603">
    <property type="component" value="Chromosome 8"/>
</dbReference>
<dbReference type="PANTHER" id="PTHR44157:SF1">
    <property type="entry name" value="DNAJ HOMOLOG SUBFAMILY C MEMBER 11"/>
    <property type="match status" value="1"/>
</dbReference>
<name>A0AAF0E7L5_9BASI</name>
<dbReference type="InterPro" id="IPR001623">
    <property type="entry name" value="DnaJ_domain"/>
</dbReference>
<dbReference type="PROSITE" id="PS00636">
    <property type="entry name" value="DNAJ_1"/>
    <property type="match status" value="1"/>
</dbReference>